<dbReference type="Gene3D" id="3.30.1390.20">
    <property type="entry name" value="Ribosomal protein L30, ferredoxin-like fold domain"/>
    <property type="match status" value="1"/>
</dbReference>
<evidence type="ECO:0000256" key="6">
    <source>
        <dbReference type="SAM" id="MobiDB-lite"/>
    </source>
</evidence>
<sequence>MAAKKTTAEKSTVTVTQIGSPIGRPADQRATLVGLGLNKLHRSRTLEDTPAVRGMIAKVAHLVKVEG</sequence>
<dbReference type="HAMAP" id="MF_01371_B">
    <property type="entry name" value="Ribosomal_uL30_B"/>
    <property type="match status" value="1"/>
</dbReference>
<evidence type="ECO:0000313" key="9">
    <source>
        <dbReference type="Proteomes" id="UP000078428"/>
    </source>
</evidence>
<dbReference type="InterPro" id="IPR005996">
    <property type="entry name" value="Ribosomal_uL30_bac-type"/>
</dbReference>
<dbReference type="GO" id="GO:0006412">
    <property type="term" value="P:translation"/>
    <property type="evidence" value="ECO:0007669"/>
    <property type="project" value="UniProtKB-UniRule"/>
</dbReference>
<dbReference type="GO" id="GO:0003735">
    <property type="term" value="F:structural constituent of ribosome"/>
    <property type="evidence" value="ECO:0007669"/>
    <property type="project" value="InterPro"/>
</dbReference>
<name>A0A178MU87_9PROT</name>
<dbReference type="CDD" id="cd01658">
    <property type="entry name" value="Ribosomal_L30"/>
    <property type="match status" value="1"/>
</dbReference>
<dbReference type="EMBL" id="LWQT01000038">
    <property type="protein sequence ID" value="OAN53828.1"/>
    <property type="molecule type" value="Genomic_DNA"/>
</dbReference>
<dbReference type="OrthoDB" id="9812790at2"/>
<feature type="region of interest" description="Disordered" evidence="6">
    <location>
        <begin position="1"/>
        <end position="21"/>
    </location>
</feature>
<dbReference type="Pfam" id="PF00327">
    <property type="entry name" value="Ribosomal_L30"/>
    <property type="match status" value="1"/>
</dbReference>
<comment type="caution">
    <text evidence="8">The sequence shown here is derived from an EMBL/GenBank/DDBJ whole genome shotgun (WGS) entry which is preliminary data.</text>
</comment>
<dbReference type="InterPro" id="IPR036919">
    <property type="entry name" value="Ribo_uL30_ferredoxin-like_sf"/>
</dbReference>
<protein>
    <recommendedName>
        <fullName evidence="5">Large ribosomal subunit protein uL30</fullName>
    </recommendedName>
</protein>
<keyword evidence="9" id="KW-1185">Reference proteome</keyword>
<dbReference type="RefSeq" id="WP_068489814.1">
    <property type="nucleotide sequence ID" value="NZ_LWQT01000038.1"/>
</dbReference>
<dbReference type="NCBIfam" id="TIGR01308">
    <property type="entry name" value="rpmD_bact"/>
    <property type="match status" value="1"/>
</dbReference>
<dbReference type="SUPFAM" id="SSF55129">
    <property type="entry name" value="Ribosomal protein L30p/L7e"/>
    <property type="match status" value="1"/>
</dbReference>
<evidence type="ECO:0000256" key="2">
    <source>
        <dbReference type="ARBA" id="ARBA00011838"/>
    </source>
</evidence>
<dbReference type="STRING" id="1285242.A6A04_13100"/>
<dbReference type="Proteomes" id="UP000078428">
    <property type="component" value="Unassembled WGS sequence"/>
</dbReference>
<evidence type="ECO:0000256" key="3">
    <source>
        <dbReference type="ARBA" id="ARBA00022980"/>
    </source>
</evidence>
<keyword evidence="3 5" id="KW-0689">Ribosomal protein</keyword>
<dbReference type="InterPro" id="IPR016082">
    <property type="entry name" value="Ribosomal_uL30_ferredoxin-like"/>
</dbReference>
<feature type="domain" description="Large ribosomal subunit protein uL30-like ferredoxin-like fold" evidence="7">
    <location>
        <begin position="14"/>
        <end position="63"/>
    </location>
</feature>
<gene>
    <name evidence="5" type="primary">rpmD</name>
    <name evidence="8" type="ORF">A6A04_13100</name>
</gene>
<evidence type="ECO:0000256" key="4">
    <source>
        <dbReference type="ARBA" id="ARBA00023274"/>
    </source>
</evidence>
<dbReference type="PANTHER" id="PTHR15892:SF2">
    <property type="entry name" value="LARGE RIBOSOMAL SUBUNIT PROTEIN UL30M"/>
    <property type="match status" value="1"/>
</dbReference>
<accession>A0A178MU87</accession>
<evidence type="ECO:0000256" key="5">
    <source>
        <dbReference type="HAMAP-Rule" id="MF_01371"/>
    </source>
</evidence>
<keyword evidence="4 5" id="KW-0687">Ribonucleoprotein</keyword>
<feature type="compositionally biased region" description="Polar residues" evidence="6">
    <location>
        <begin position="9"/>
        <end position="19"/>
    </location>
</feature>
<evidence type="ECO:0000313" key="8">
    <source>
        <dbReference type="EMBL" id="OAN53828.1"/>
    </source>
</evidence>
<dbReference type="AlphaFoldDB" id="A0A178MU87"/>
<dbReference type="GO" id="GO:0022625">
    <property type="term" value="C:cytosolic large ribosomal subunit"/>
    <property type="evidence" value="ECO:0007669"/>
    <property type="project" value="TreeGrafter"/>
</dbReference>
<comment type="subunit">
    <text evidence="2 5">Part of the 50S ribosomal subunit.</text>
</comment>
<comment type="similarity">
    <text evidence="1 5">Belongs to the universal ribosomal protein uL30 family.</text>
</comment>
<reference evidence="8 9" key="1">
    <citation type="submission" date="2016-04" db="EMBL/GenBank/DDBJ databases">
        <title>Draft genome sequence of freshwater magnetotactic bacteria Magnetospirillum marisnigri SP-1 and Magnetospirillum moscoviense BB-1.</title>
        <authorList>
            <person name="Koziaeva V."/>
            <person name="Dziuba M.V."/>
            <person name="Ivanov T.M."/>
            <person name="Kuznetsov B."/>
            <person name="Grouzdev D.S."/>
        </authorList>
    </citation>
    <scope>NUCLEOTIDE SEQUENCE [LARGE SCALE GENOMIC DNA]</scope>
    <source>
        <strain evidence="8 9">SP-1</strain>
    </source>
</reference>
<proteinExistence type="inferred from homology"/>
<dbReference type="PIRSF" id="PIRSF002211">
    <property type="entry name" value="Ribosomal_L30_bac-type"/>
    <property type="match status" value="1"/>
</dbReference>
<evidence type="ECO:0000256" key="1">
    <source>
        <dbReference type="ARBA" id="ARBA00007594"/>
    </source>
</evidence>
<evidence type="ECO:0000259" key="7">
    <source>
        <dbReference type="Pfam" id="PF00327"/>
    </source>
</evidence>
<organism evidence="8 9">
    <name type="scientific">Paramagnetospirillum marisnigri</name>
    <dbReference type="NCBI Taxonomy" id="1285242"/>
    <lineage>
        <taxon>Bacteria</taxon>
        <taxon>Pseudomonadati</taxon>
        <taxon>Pseudomonadota</taxon>
        <taxon>Alphaproteobacteria</taxon>
        <taxon>Rhodospirillales</taxon>
        <taxon>Magnetospirillaceae</taxon>
        <taxon>Paramagnetospirillum</taxon>
    </lineage>
</organism>
<dbReference type="PANTHER" id="PTHR15892">
    <property type="entry name" value="MITOCHONDRIAL RIBOSOMAL PROTEIN L30"/>
    <property type="match status" value="1"/>
</dbReference>